<evidence type="ECO:0000313" key="2">
    <source>
        <dbReference type="EMBL" id="MCZ6159325.1"/>
    </source>
</evidence>
<keyword evidence="1" id="KW-1133">Transmembrane helix</keyword>
<keyword evidence="1" id="KW-0472">Membrane</keyword>
<sequence length="52" mass="6169">MKQEIKEKLKDIFFYILIIAVVFLVCSFVSNIVNDYFKMPGQIDQEYFQGSK</sequence>
<proteinExistence type="predicted"/>
<reference evidence="2" key="1">
    <citation type="submission" date="2022-12" db="EMBL/GenBank/DDBJ databases">
        <title>Species Delineation and Comparative Genomics within the Campylobacter ureolyticus Complex.</title>
        <authorList>
            <person name="Maki J."/>
            <person name="Howard M."/>
            <person name="Connelly S."/>
            <person name="Hardy D.J."/>
            <person name="Cameron A."/>
        </authorList>
    </citation>
    <scope>NUCLEOTIDE SEQUENCE</scope>
    <source>
        <strain evidence="2">URMC_787</strain>
    </source>
</reference>
<organism evidence="2 3">
    <name type="scientific">Campylobacter ureolyticus</name>
    <dbReference type="NCBI Taxonomy" id="827"/>
    <lineage>
        <taxon>Bacteria</taxon>
        <taxon>Pseudomonadati</taxon>
        <taxon>Campylobacterota</taxon>
        <taxon>Epsilonproteobacteria</taxon>
        <taxon>Campylobacterales</taxon>
        <taxon>Campylobacteraceae</taxon>
        <taxon>Campylobacter</taxon>
    </lineage>
</organism>
<protein>
    <submittedName>
        <fullName evidence="2">Uncharacterized protein</fullName>
    </submittedName>
</protein>
<evidence type="ECO:0000256" key="1">
    <source>
        <dbReference type="SAM" id="Phobius"/>
    </source>
</evidence>
<dbReference type="RefSeq" id="WP_269484382.1">
    <property type="nucleotide sequence ID" value="NZ_JAPXGH010000009.1"/>
</dbReference>
<feature type="transmembrane region" description="Helical" evidence="1">
    <location>
        <begin position="12"/>
        <end position="33"/>
    </location>
</feature>
<keyword evidence="1" id="KW-0812">Transmembrane</keyword>
<evidence type="ECO:0000313" key="3">
    <source>
        <dbReference type="Proteomes" id="UP001075225"/>
    </source>
</evidence>
<dbReference type="AlphaFoldDB" id="A0A9Q4PVC0"/>
<dbReference type="EMBL" id="JAPXGO010000001">
    <property type="protein sequence ID" value="MCZ6159325.1"/>
    <property type="molecule type" value="Genomic_DNA"/>
</dbReference>
<name>A0A9Q4PVC0_9BACT</name>
<dbReference type="Proteomes" id="UP001075225">
    <property type="component" value="Unassembled WGS sequence"/>
</dbReference>
<gene>
    <name evidence="2" type="ORF">O6B32_02355</name>
</gene>
<comment type="caution">
    <text evidence="2">The sequence shown here is derived from an EMBL/GenBank/DDBJ whole genome shotgun (WGS) entry which is preliminary data.</text>
</comment>
<accession>A0A9Q4PVC0</accession>